<dbReference type="RefSeq" id="WP_146645816.1">
    <property type="nucleotide sequence ID" value="NZ_CP012333.1"/>
</dbReference>
<dbReference type="EMBL" id="CP012333">
    <property type="protein sequence ID" value="AKU94179.1"/>
    <property type="molecule type" value="Genomic_DNA"/>
</dbReference>
<feature type="binding site" evidence="2">
    <location>
        <position position="67"/>
    </location>
    <ligand>
        <name>substrate</name>
    </ligand>
</feature>
<dbReference type="Proteomes" id="UP000064967">
    <property type="component" value="Chromosome"/>
</dbReference>
<feature type="binding site" evidence="2">
    <location>
        <position position="23"/>
    </location>
    <ligand>
        <name>substrate</name>
    </ligand>
</feature>
<comment type="function">
    <text evidence="2">Catalyzes the condensation of isopentenyl diphosphate (IPP) with allylic pyrophosphates generating different type of terpenoids.</text>
</comment>
<feature type="binding site" evidence="2">
    <location>
        <position position="69"/>
    </location>
    <ligand>
        <name>substrate</name>
    </ligand>
</feature>
<evidence type="ECO:0000256" key="1">
    <source>
        <dbReference type="ARBA" id="ARBA00022679"/>
    </source>
</evidence>
<proteinExistence type="inferred from homology"/>
<dbReference type="AlphaFoldDB" id="A0A0K1PM47"/>
<evidence type="ECO:0000313" key="3">
    <source>
        <dbReference type="EMBL" id="AKU94179.1"/>
    </source>
</evidence>
<dbReference type="HAMAP" id="MF_01139">
    <property type="entry name" value="ISPT"/>
    <property type="match status" value="1"/>
</dbReference>
<dbReference type="FunFam" id="3.40.1180.10:FF:000001">
    <property type="entry name" value="(2E,6E)-farnesyl-diphosphate-specific ditrans,polycis-undecaprenyl-diphosphate synthase"/>
    <property type="match status" value="1"/>
</dbReference>
<dbReference type="STRING" id="1391654.AKJ09_00843"/>
<comment type="subunit">
    <text evidence="2">Homodimer.</text>
</comment>
<feature type="binding site" evidence="2">
    <location>
        <begin position="19"/>
        <end position="22"/>
    </location>
    <ligand>
        <name>substrate</name>
    </ligand>
</feature>
<organism evidence="3 4">
    <name type="scientific">Labilithrix luteola</name>
    <dbReference type="NCBI Taxonomy" id="1391654"/>
    <lineage>
        <taxon>Bacteria</taxon>
        <taxon>Pseudomonadati</taxon>
        <taxon>Myxococcota</taxon>
        <taxon>Polyangia</taxon>
        <taxon>Polyangiales</taxon>
        <taxon>Labilitrichaceae</taxon>
        <taxon>Labilithrix</taxon>
    </lineage>
</organism>
<dbReference type="PROSITE" id="PS01066">
    <property type="entry name" value="UPP_SYNTHASE"/>
    <property type="match status" value="1"/>
</dbReference>
<keyword evidence="1 2" id="KW-0808">Transferase</keyword>
<dbReference type="NCBIfam" id="TIGR00055">
    <property type="entry name" value="uppS"/>
    <property type="match status" value="1"/>
</dbReference>
<accession>A0A0K1PM47</accession>
<keyword evidence="2" id="KW-0479">Metal-binding</keyword>
<gene>
    <name evidence="3" type="ORF">AKJ09_00843</name>
</gene>
<dbReference type="InterPro" id="IPR036424">
    <property type="entry name" value="UPP_synth-like_sf"/>
</dbReference>
<dbReference type="KEGG" id="llu:AKJ09_00843"/>
<dbReference type="InterPro" id="IPR018520">
    <property type="entry name" value="UPP_synth-like_CS"/>
</dbReference>
<reference evidence="3 4" key="1">
    <citation type="submission" date="2015-08" db="EMBL/GenBank/DDBJ databases">
        <authorList>
            <person name="Babu N.S."/>
            <person name="Beckwith C.J."/>
            <person name="Beseler K.G."/>
            <person name="Brison A."/>
            <person name="Carone J.V."/>
            <person name="Caskin T.P."/>
            <person name="Diamond M."/>
            <person name="Durham M.E."/>
            <person name="Foxe J.M."/>
            <person name="Go M."/>
            <person name="Henderson B.A."/>
            <person name="Jones I.B."/>
            <person name="McGettigan J.A."/>
            <person name="Micheletti S.J."/>
            <person name="Nasrallah M.E."/>
            <person name="Ortiz D."/>
            <person name="Piller C.R."/>
            <person name="Privatt S.R."/>
            <person name="Schneider S.L."/>
            <person name="Sharp S."/>
            <person name="Smith T.C."/>
            <person name="Stanton J.D."/>
            <person name="Ullery H.E."/>
            <person name="Wilson R.J."/>
            <person name="Serrano M.G."/>
            <person name="Buck G."/>
            <person name="Lee V."/>
            <person name="Wang Y."/>
            <person name="Carvalho R."/>
            <person name="Voegtly L."/>
            <person name="Shi R."/>
            <person name="Duckworth R."/>
            <person name="Johnson A."/>
            <person name="Loviza R."/>
            <person name="Walstead R."/>
            <person name="Shah Z."/>
            <person name="Kiflezghi M."/>
            <person name="Wade K."/>
            <person name="Ball S.L."/>
            <person name="Bradley K.W."/>
            <person name="Asai D.J."/>
            <person name="Bowman C.A."/>
            <person name="Russell D.A."/>
            <person name="Pope W.H."/>
            <person name="Jacobs-Sera D."/>
            <person name="Hendrix R.W."/>
            <person name="Hatfull G.F."/>
        </authorList>
    </citation>
    <scope>NUCLEOTIDE SEQUENCE [LARGE SCALE GENOMIC DNA]</scope>
    <source>
        <strain evidence="3 4">DSM 27648</strain>
    </source>
</reference>
<feature type="active site" description="Proton acceptor" evidence="2">
    <location>
        <position position="66"/>
    </location>
</feature>
<comment type="cofactor">
    <cofactor evidence="2">
        <name>Mg(2+)</name>
        <dbReference type="ChEBI" id="CHEBI:18420"/>
    </cofactor>
    <text evidence="2">Binds 2 magnesium ions per subunit.</text>
</comment>
<dbReference type="GO" id="GO:0016094">
    <property type="term" value="P:polyprenol biosynthetic process"/>
    <property type="evidence" value="ECO:0007669"/>
    <property type="project" value="TreeGrafter"/>
</dbReference>
<dbReference type="GO" id="GO:0045547">
    <property type="term" value="F:ditrans,polycis-polyprenyl diphosphate synthase [(2E,6E)-farnesyl diphosphate specific] activity"/>
    <property type="evidence" value="ECO:0007669"/>
    <property type="project" value="TreeGrafter"/>
</dbReference>
<evidence type="ECO:0000256" key="2">
    <source>
        <dbReference type="HAMAP-Rule" id="MF_01139"/>
    </source>
</evidence>
<dbReference type="PANTHER" id="PTHR10291">
    <property type="entry name" value="DEHYDRODOLICHYL DIPHOSPHATE SYNTHASE FAMILY MEMBER"/>
    <property type="match status" value="1"/>
</dbReference>
<dbReference type="EC" id="2.5.1.-" evidence="2"/>
<dbReference type="OrthoDB" id="4191603at2"/>
<name>A0A0K1PM47_9BACT</name>
<dbReference type="CDD" id="cd00475">
    <property type="entry name" value="Cis_IPPS"/>
    <property type="match status" value="1"/>
</dbReference>
<feature type="binding site" evidence="2">
    <location>
        <position position="35"/>
    </location>
    <ligand>
        <name>substrate</name>
    </ligand>
</feature>
<dbReference type="PATRIC" id="fig|1391654.3.peg.854"/>
<dbReference type="GO" id="GO:0000287">
    <property type="term" value="F:magnesium ion binding"/>
    <property type="evidence" value="ECO:0007669"/>
    <property type="project" value="UniProtKB-UniRule"/>
</dbReference>
<feature type="binding site" evidence="2">
    <location>
        <position position="186"/>
    </location>
    <ligand>
        <name>substrate</name>
    </ligand>
</feature>
<comment type="similarity">
    <text evidence="2">Belongs to the UPP synthase family.</text>
</comment>
<keyword evidence="4" id="KW-1185">Reference proteome</keyword>
<keyword evidence="2" id="KW-0460">Magnesium</keyword>
<feature type="active site" evidence="2">
    <location>
        <position position="18"/>
    </location>
</feature>
<feature type="binding site" evidence="2">
    <location>
        <position position="18"/>
    </location>
    <ligand>
        <name>Mg(2+)</name>
        <dbReference type="ChEBI" id="CHEBI:18420"/>
    </ligand>
</feature>
<dbReference type="SUPFAM" id="SSF64005">
    <property type="entry name" value="Undecaprenyl diphosphate synthase"/>
    <property type="match status" value="1"/>
</dbReference>
<dbReference type="Pfam" id="PF01255">
    <property type="entry name" value="Prenyltransf"/>
    <property type="match status" value="1"/>
</dbReference>
<feature type="binding site" evidence="2">
    <location>
        <position position="31"/>
    </location>
    <ligand>
        <name>substrate</name>
    </ligand>
</feature>
<feature type="binding site" evidence="2">
    <location>
        <begin position="192"/>
        <end position="194"/>
    </location>
    <ligand>
        <name>substrate</name>
    </ligand>
</feature>
<evidence type="ECO:0000313" key="4">
    <source>
        <dbReference type="Proteomes" id="UP000064967"/>
    </source>
</evidence>
<dbReference type="InterPro" id="IPR001441">
    <property type="entry name" value="UPP_synth-like"/>
</dbReference>
<comment type="caution">
    <text evidence="2">Lacks conserved residue(s) required for the propagation of feature annotation.</text>
</comment>
<protein>
    <recommendedName>
        <fullName evidence="2">Isoprenyl transferase</fullName>
        <ecNumber evidence="2">2.5.1.-</ecNumber>
    </recommendedName>
</protein>
<feature type="binding site" evidence="2">
    <location>
        <position position="205"/>
    </location>
    <ligand>
        <name>Mg(2+)</name>
        <dbReference type="ChEBI" id="CHEBI:18420"/>
    </ligand>
</feature>
<dbReference type="Gene3D" id="3.40.1180.10">
    <property type="entry name" value="Decaprenyl diphosphate synthase-like"/>
    <property type="match status" value="1"/>
</dbReference>
<sequence length="269" mass="30165">MPLVEARNLPSHVGIIMDGNGRWAQLRGRPRVEGHREGSRAVRRIVRTARRLGLRALTLYAFSEQNWARPEDEVDALMLLLRDFLLSERDEILDNGIRLNAVGNLGRLPGVVRAVLDPLRKESESRAEMTLTLALSYGGREEIATAARELASEVVSGNMRPEDITEDALHRRMPSLRVGDPDLVIRTGGERRISNFLLYGLAYAELHFSDTLWPDFDAPDLYEAIESYQRRERRFGLVGKGVSAQDELLEQLPASDETGADKAVLRLVG</sequence>
<dbReference type="PANTHER" id="PTHR10291:SF0">
    <property type="entry name" value="DEHYDRODOLICHYL DIPHOSPHATE SYNTHASE 2"/>
    <property type="match status" value="1"/>
</dbReference>